<reference evidence="2 3" key="1">
    <citation type="journal article" date="2016" name="Front. Microbiol.">
        <title>Genomic Resource of Rice Seed Associated Bacteria.</title>
        <authorList>
            <person name="Midha S."/>
            <person name="Bansal K."/>
            <person name="Sharma S."/>
            <person name="Kumar N."/>
            <person name="Patil P.P."/>
            <person name="Chaudhry V."/>
            <person name="Patil P.B."/>
        </authorList>
    </citation>
    <scope>NUCLEOTIDE SEQUENCE [LARGE SCALE GENOMIC DNA]</scope>
    <source>
        <strain evidence="2 3">NS359</strain>
    </source>
</reference>
<evidence type="ECO:0000313" key="2">
    <source>
        <dbReference type="EMBL" id="KTR53851.1"/>
    </source>
</evidence>
<sequence>MVLGFANRGTRPNAVNRWRARIAARTALRMVSTGATVSVICCGGAVRGTRAEADLLAEALRGTGWRGDIQCDRESVSTWENIANARKLLDDPAMIALCSNGLHAAKARAYLRRQDPRLGERLVPADDYRFGEMMLFKPIFAAVGLWKLAAIRRVSRGTQSSAV</sequence>
<dbReference type="EMBL" id="LDRC01000010">
    <property type="protein sequence ID" value="KTR53851.1"/>
    <property type="molecule type" value="Genomic_DNA"/>
</dbReference>
<name>A0A147DU52_9MICO</name>
<evidence type="ECO:0000313" key="3">
    <source>
        <dbReference type="Proteomes" id="UP000072763"/>
    </source>
</evidence>
<accession>A0A147DU52</accession>
<dbReference type="Proteomes" id="UP000072763">
    <property type="component" value="Unassembled WGS sequence"/>
</dbReference>
<protein>
    <recommendedName>
        <fullName evidence="1">DUF218 domain-containing protein</fullName>
    </recommendedName>
</protein>
<dbReference type="Pfam" id="PF02698">
    <property type="entry name" value="DUF218"/>
    <property type="match status" value="1"/>
</dbReference>
<organism evidence="2 3">
    <name type="scientific">Curtobacterium oceanosedimentum</name>
    <dbReference type="NCBI Taxonomy" id="465820"/>
    <lineage>
        <taxon>Bacteria</taxon>
        <taxon>Bacillati</taxon>
        <taxon>Actinomycetota</taxon>
        <taxon>Actinomycetes</taxon>
        <taxon>Micrococcales</taxon>
        <taxon>Microbacteriaceae</taxon>
        <taxon>Curtobacterium</taxon>
    </lineage>
</organism>
<dbReference type="Gene3D" id="3.40.50.620">
    <property type="entry name" value="HUPs"/>
    <property type="match status" value="1"/>
</dbReference>
<dbReference type="AlphaFoldDB" id="A0A147DU52"/>
<comment type="caution">
    <text evidence="2">The sequence shown here is derived from an EMBL/GenBank/DDBJ whole genome shotgun (WGS) entry which is preliminary data.</text>
</comment>
<proteinExistence type="predicted"/>
<evidence type="ECO:0000259" key="1">
    <source>
        <dbReference type="Pfam" id="PF02698"/>
    </source>
</evidence>
<feature type="domain" description="DUF218" evidence="1">
    <location>
        <begin position="2"/>
        <end position="115"/>
    </location>
</feature>
<dbReference type="InterPro" id="IPR014729">
    <property type="entry name" value="Rossmann-like_a/b/a_fold"/>
</dbReference>
<dbReference type="PATRIC" id="fig|465820.4.peg.80"/>
<dbReference type="STRING" id="465820.NS263_05850"/>
<gene>
    <name evidence="2" type="ORF">NS359_01955</name>
</gene>
<dbReference type="CDD" id="cd06259">
    <property type="entry name" value="YdcF-like"/>
    <property type="match status" value="1"/>
</dbReference>
<dbReference type="InterPro" id="IPR003848">
    <property type="entry name" value="DUF218"/>
</dbReference>